<reference evidence="1 2" key="1">
    <citation type="submission" date="2015-07" db="EMBL/GenBank/DDBJ databases">
        <authorList>
            <consortium name="Pathogen Informatics"/>
        </authorList>
    </citation>
    <scope>NUCLEOTIDE SEQUENCE [LARGE SCALE GENOMIC DNA]</scope>
    <source>
        <strain evidence="1 2">A316</strain>
    </source>
</reference>
<dbReference type="AlphaFoldDB" id="A0A655WWD6"/>
<name>A0A655WWD6_VIBCL</name>
<gene>
    <name evidence="1" type="ORF">ERS013200_00303</name>
</gene>
<protein>
    <submittedName>
        <fullName evidence="1">Uncharacterized protein</fullName>
    </submittedName>
</protein>
<organism evidence="1 2">
    <name type="scientific">Vibrio cholerae</name>
    <dbReference type="NCBI Taxonomy" id="666"/>
    <lineage>
        <taxon>Bacteria</taxon>
        <taxon>Pseudomonadati</taxon>
        <taxon>Pseudomonadota</taxon>
        <taxon>Gammaproteobacteria</taxon>
        <taxon>Vibrionales</taxon>
        <taxon>Vibrionaceae</taxon>
        <taxon>Vibrio</taxon>
    </lineage>
</organism>
<accession>A0A655WWD6</accession>
<sequence>MLNEHDAVLDEVPRLLTTLWRRRVANLALAAECALDVGALKIQQTDCGSDTS</sequence>
<evidence type="ECO:0000313" key="2">
    <source>
        <dbReference type="Proteomes" id="UP000041770"/>
    </source>
</evidence>
<evidence type="ECO:0000313" key="1">
    <source>
        <dbReference type="EMBL" id="CSB99783.1"/>
    </source>
</evidence>
<dbReference type="Proteomes" id="UP000041770">
    <property type="component" value="Unassembled WGS sequence"/>
</dbReference>
<proteinExistence type="predicted"/>
<dbReference type="EMBL" id="CWQY01000001">
    <property type="protein sequence ID" value="CSB99783.1"/>
    <property type="molecule type" value="Genomic_DNA"/>
</dbReference>